<evidence type="ECO:0000256" key="4">
    <source>
        <dbReference type="ARBA" id="ARBA00023015"/>
    </source>
</evidence>
<dbReference type="Pfam" id="PF18024">
    <property type="entry name" value="HTH_50"/>
    <property type="match status" value="1"/>
</dbReference>
<reference evidence="13" key="1">
    <citation type="journal article" date="2015" name="MBio">
        <title>Genome-Resolved Metagenomic Analysis Reveals Roles for Candidate Phyla and Other Microbial Community Members in Biogeochemical Transformations in Oil Reservoirs.</title>
        <authorList>
            <person name="Hu P."/>
            <person name="Tom L."/>
            <person name="Singh A."/>
            <person name="Thomas B.C."/>
            <person name="Baker B.J."/>
            <person name="Piceno Y.M."/>
            <person name="Andersen G.L."/>
            <person name="Banfield J.F."/>
        </authorList>
    </citation>
    <scope>NUCLEOTIDE SEQUENCE [LARGE SCALE GENOMIC DNA]</scope>
</reference>
<dbReference type="SUPFAM" id="SSF52540">
    <property type="entry name" value="P-loop containing nucleoside triphosphate hydrolases"/>
    <property type="match status" value="1"/>
</dbReference>
<dbReference type="Proteomes" id="UP000053326">
    <property type="component" value="Unassembled WGS sequence"/>
</dbReference>
<keyword evidence="2" id="KW-0058">Aromatic hydrocarbons catabolism</keyword>
<accession>A0A117LBN7</accession>
<feature type="domain" description="PAS" evidence="10">
    <location>
        <begin position="94"/>
        <end position="142"/>
    </location>
</feature>
<dbReference type="InterPro" id="IPR025944">
    <property type="entry name" value="Sigma_54_int_dom_CS"/>
</dbReference>
<dbReference type="Pfam" id="PF25601">
    <property type="entry name" value="AAA_lid_14"/>
    <property type="match status" value="1"/>
</dbReference>
<dbReference type="InterPro" id="IPR003593">
    <property type="entry name" value="AAA+_ATPase"/>
</dbReference>
<dbReference type="PANTHER" id="PTHR32071">
    <property type="entry name" value="TRANSCRIPTIONAL REGULATORY PROTEIN"/>
    <property type="match status" value="1"/>
</dbReference>
<evidence type="ECO:0000256" key="3">
    <source>
        <dbReference type="ARBA" id="ARBA00022840"/>
    </source>
</evidence>
<dbReference type="AlphaFoldDB" id="A0A117LBN7"/>
<dbReference type="InterPro" id="IPR009057">
    <property type="entry name" value="Homeodomain-like_sf"/>
</dbReference>
<dbReference type="SUPFAM" id="SSF55785">
    <property type="entry name" value="PYP-like sensor domain (PAS domain)"/>
    <property type="match status" value="1"/>
</dbReference>
<organism evidence="12 13">
    <name type="scientific">Thermacetogenium phaeum</name>
    <dbReference type="NCBI Taxonomy" id="85874"/>
    <lineage>
        <taxon>Bacteria</taxon>
        <taxon>Bacillati</taxon>
        <taxon>Bacillota</taxon>
        <taxon>Clostridia</taxon>
        <taxon>Thermoanaerobacterales</taxon>
        <taxon>Thermoanaerobacteraceae</taxon>
        <taxon>Thermacetogenium</taxon>
    </lineage>
</organism>
<dbReference type="InterPro" id="IPR000014">
    <property type="entry name" value="PAS"/>
</dbReference>
<dbReference type="PANTHER" id="PTHR32071:SF57">
    <property type="entry name" value="C4-DICARBOXYLATE TRANSPORT TRANSCRIPTIONAL REGULATORY PROTEIN DCTD"/>
    <property type="match status" value="1"/>
</dbReference>
<dbReference type="PROSITE" id="PS50113">
    <property type="entry name" value="PAC"/>
    <property type="match status" value="1"/>
</dbReference>
<dbReference type="Gene3D" id="1.10.10.60">
    <property type="entry name" value="Homeodomain-like"/>
    <property type="match status" value="1"/>
</dbReference>
<dbReference type="CDD" id="cd00009">
    <property type="entry name" value="AAA"/>
    <property type="match status" value="1"/>
</dbReference>
<proteinExistence type="predicted"/>
<dbReference type="InterPro" id="IPR035965">
    <property type="entry name" value="PAS-like_dom_sf"/>
</dbReference>
<dbReference type="GO" id="GO:0006355">
    <property type="term" value="P:regulation of DNA-templated transcription"/>
    <property type="evidence" value="ECO:0007669"/>
    <property type="project" value="InterPro"/>
</dbReference>
<dbReference type="InterPro" id="IPR030828">
    <property type="entry name" value="HTH_TyrR"/>
</dbReference>
<dbReference type="InterPro" id="IPR025943">
    <property type="entry name" value="Sigma_54_int_dom_ATP-bd_2"/>
</dbReference>
<evidence type="ECO:0000256" key="1">
    <source>
        <dbReference type="ARBA" id="ARBA00022741"/>
    </source>
</evidence>
<feature type="domain" description="PAC" evidence="11">
    <location>
        <begin position="158"/>
        <end position="213"/>
    </location>
</feature>
<dbReference type="InterPro" id="IPR002078">
    <property type="entry name" value="Sigma_54_int"/>
</dbReference>
<dbReference type="SMART" id="SM00091">
    <property type="entry name" value="PAS"/>
    <property type="match status" value="1"/>
</dbReference>
<keyword evidence="4" id="KW-0805">Transcription regulation</keyword>
<dbReference type="InterPro" id="IPR058031">
    <property type="entry name" value="AAA_lid_NorR"/>
</dbReference>
<dbReference type="Pfam" id="PF00158">
    <property type="entry name" value="Sigma54_activat"/>
    <property type="match status" value="1"/>
</dbReference>
<dbReference type="SMART" id="SM00382">
    <property type="entry name" value="AAA"/>
    <property type="match status" value="1"/>
</dbReference>
<evidence type="ECO:0000256" key="2">
    <source>
        <dbReference type="ARBA" id="ARBA00022797"/>
    </source>
</evidence>
<dbReference type="GO" id="GO:0003677">
    <property type="term" value="F:DNA binding"/>
    <property type="evidence" value="ECO:0007669"/>
    <property type="project" value="UniProtKB-KW"/>
</dbReference>
<evidence type="ECO:0000313" key="13">
    <source>
        <dbReference type="Proteomes" id="UP000053326"/>
    </source>
</evidence>
<keyword evidence="8" id="KW-0175">Coiled coil</keyword>
<evidence type="ECO:0000259" key="10">
    <source>
        <dbReference type="PROSITE" id="PS50112"/>
    </source>
</evidence>
<gene>
    <name evidence="12" type="ORF">XD66_0168</name>
</gene>
<feature type="domain" description="Sigma-54 factor interaction" evidence="9">
    <location>
        <begin position="238"/>
        <end position="467"/>
    </location>
</feature>
<dbReference type="PROSITE" id="PS00675">
    <property type="entry name" value="SIGMA54_INTERACT_1"/>
    <property type="match status" value="1"/>
</dbReference>
<feature type="coiled-coil region" evidence="8">
    <location>
        <begin position="204"/>
        <end position="231"/>
    </location>
</feature>
<evidence type="ECO:0000259" key="11">
    <source>
        <dbReference type="PROSITE" id="PS50113"/>
    </source>
</evidence>
<dbReference type="InterPro" id="IPR000700">
    <property type="entry name" value="PAS-assoc_C"/>
</dbReference>
<dbReference type="Gene3D" id="1.10.8.60">
    <property type="match status" value="1"/>
</dbReference>
<keyword evidence="6" id="KW-0804">Transcription</keyword>
<protein>
    <recommendedName>
        <fullName evidence="7">HTH-type transcriptional regulatory protein TyrR</fullName>
    </recommendedName>
</protein>
<dbReference type="PATRIC" id="fig|85874.4.peg.1081"/>
<dbReference type="Pfam" id="PF13426">
    <property type="entry name" value="PAS_9"/>
    <property type="match status" value="1"/>
</dbReference>
<dbReference type="GO" id="GO:0005524">
    <property type="term" value="F:ATP binding"/>
    <property type="evidence" value="ECO:0007669"/>
    <property type="project" value="UniProtKB-KW"/>
</dbReference>
<dbReference type="PROSITE" id="PS00676">
    <property type="entry name" value="SIGMA54_INTERACT_2"/>
    <property type="match status" value="1"/>
</dbReference>
<dbReference type="PROSITE" id="PS50112">
    <property type="entry name" value="PAS"/>
    <property type="match status" value="1"/>
</dbReference>
<keyword evidence="3" id="KW-0067">ATP-binding</keyword>
<keyword evidence="5" id="KW-0238">DNA-binding</keyword>
<comment type="caution">
    <text evidence="12">The sequence shown here is derived from an EMBL/GenBank/DDBJ whole genome shotgun (WGS) entry which is preliminary data.</text>
</comment>
<evidence type="ECO:0000256" key="6">
    <source>
        <dbReference type="ARBA" id="ARBA00023163"/>
    </source>
</evidence>
<dbReference type="SUPFAM" id="SSF46689">
    <property type="entry name" value="Homeodomain-like"/>
    <property type="match status" value="1"/>
</dbReference>
<name>A0A117LBN7_9THEO</name>
<evidence type="ECO:0000256" key="7">
    <source>
        <dbReference type="ARBA" id="ARBA00029500"/>
    </source>
</evidence>
<dbReference type="InterPro" id="IPR027417">
    <property type="entry name" value="P-loop_NTPase"/>
</dbReference>
<evidence type="ECO:0000313" key="12">
    <source>
        <dbReference type="EMBL" id="KUK37135.1"/>
    </source>
</evidence>
<dbReference type="PROSITE" id="PS00688">
    <property type="entry name" value="SIGMA54_INTERACT_3"/>
    <property type="match status" value="1"/>
</dbReference>
<evidence type="ECO:0000256" key="8">
    <source>
        <dbReference type="SAM" id="Coils"/>
    </source>
</evidence>
<dbReference type="NCBIfam" id="TIGR00229">
    <property type="entry name" value="sensory_box"/>
    <property type="match status" value="1"/>
</dbReference>
<dbReference type="FunFam" id="3.40.50.300:FF:000006">
    <property type="entry name" value="DNA-binding transcriptional regulator NtrC"/>
    <property type="match status" value="1"/>
</dbReference>
<keyword evidence="1" id="KW-0547">Nucleotide-binding</keyword>
<dbReference type="Gene3D" id="3.30.450.20">
    <property type="entry name" value="PAS domain"/>
    <property type="match status" value="1"/>
</dbReference>
<dbReference type="InterPro" id="IPR025662">
    <property type="entry name" value="Sigma_54_int_dom_ATP-bd_1"/>
</dbReference>
<dbReference type="Gene3D" id="3.40.50.300">
    <property type="entry name" value="P-loop containing nucleotide triphosphate hydrolases"/>
    <property type="match status" value="1"/>
</dbReference>
<dbReference type="EMBL" id="LGFO01000009">
    <property type="protein sequence ID" value="KUK37135.1"/>
    <property type="molecule type" value="Genomic_DNA"/>
</dbReference>
<dbReference type="CDD" id="cd00130">
    <property type="entry name" value="PAS"/>
    <property type="match status" value="1"/>
</dbReference>
<evidence type="ECO:0000259" key="9">
    <source>
        <dbReference type="PROSITE" id="PS50045"/>
    </source>
</evidence>
<sequence length="552" mass="61922">MIPNMGVVFTSQGGEIIAYNEVVERLFPSIPSNIRDISAEIGDRDSEIQITKVDLRSPAADNPGLNAYLLHPQDQLPTACCRQETVPAGMKNLNSEALRQALDMSFDEIFIVDKDGYILFVNKAVERHYGIKKADIIGKTVFHFADRGIWEPPIFPIVMKEKKMVTVLQDTAVGKKLLVTANPVFNEAGEIVMIVENARDITELEQLKMHLSEAQNMATKYKCQLEELLKKELDLSGFILHSKKMQEIIQMAQQVAATDSTVLILGETGVGKSLLAKLIHKLSRRSKGPFITLNCAALPEQLFESELFGYSPGAFTGASRTGKIGLIELAEGGTLFLDEIAEIPPRLQAKLLEVIEERQFINIGGKAPKKIDVRIVAATNRDLKKCVASGSFREDLYYRLNVIEITIPPLRERTDEIIPLAEHFLATYNRKYGTSRRLSEDTLDVLLSYSWPGNVRELAHVIERLVITVPEDVIKPQYLPHLTVRTKEEEIDEGELSVTKLMPLDRALEKVERELVTAAFKRLKSSYKVAKALGISQSKAYRLMRKFNCEGE</sequence>
<evidence type="ECO:0000256" key="5">
    <source>
        <dbReference type="ARBA" id="ARBA00023125"/>
    </source>
</evidence>
<dbReference type="PROSITE" id="PS50045">
    <property type="entry name" value="SIGMA54_INTERACT_4"/>
    <property type="match status" value="1"/>
</dbReference>